<dbReference type="EMBL" id="BAAABY010000020">
    <property type="protein sequence ID" value="GAA0460329.1"/>
    <property type="molecule type" value="Genomic_DNA"/>
</dbReference>
<reference evidence="1 2" key="1">
    <citation type="journal article" date="2019" name="Int. J. Syst. Evol. Microbiol.">
        <title>The Global Catalogue of Microorganisms (GCM) 10K type strain sequencing project: providing services to taxonomists for standard genome sequencing and annotation.</title>
        <authorList>
            <consortium name="The Broad Institute Genomics Platform"/>
            <consortium name="The Broad Institute Genome Sequencing Center for Infectious Disease"/>
            <person name="Wu L."/>
            <person name="Ma J."/>
        </authorList>
    </citation>
    <scope>NUCLEOTIDE SEQUENCE [LARGE SCALE GENOMIC DNA]</scope>
    <source>
        <strain evidence="1 2">JCM 4805</strain>
    </source>
</reference>
<gene>
    <name evidence="1" type="ORF">GCM10010361_25310</name>
</gene>
<organism evidence="1 2">
    <name type="scientific">Streptomyces olivaceiscleroticus</name>
    <dbReference type="NCBI Taxonomy" id="68245"/>
    <lineage>
        <taxon>Bacteria</taxon>
        <taxon>Bacillati</taxon>
        <taxon>Actinomycetota</taxon>
        <taxon>Actinomycetes</taxon>
        <taxon>Kitasatosporales</taxon>
        <taxon>Streptomycetaceae</taxon>
        <taxon>Streptomyces</taxon>
    </lineage>
</organism>
<comment type="caution">
    <text evidence="1">The sequence shown here is derived from an EMBL/GenBank/DDBJ whole genome shotgun (WGS) entry which is preliminary data.</text>
</comment>
<evidence type="ECO:0000313" key="1">
    <source>
        <dbReference type="EMBL" id="GAA0460329.1"/>
    </source>
</evidence>
<accession>A0ABN0ZWM8</accession>
<protein>
    <submittedName>
        <fullName evidence="1">Uncharacterized protein</fullName>
    </submittedName>
</protein>
<evidence type="ECO:0000313" key="2">
    <source>
        <dbReference type="Proteomes" id="UP001500909"/>
    </source>
</evidence>
<keyword evidence="2" id="KW-1185">Reference proteome</keyword>
<sequence>MRRGQPHFASRITGAHGLCRRKFAGAAVGAVAVALTLGSNPAMAGGRVSSVANAHVGGAQTAYPGQVEMDRTGEPKCSKKAWIIGHAKWSPSKVSRKSVEVKSITVSYRSAVGSEGNAQFLQRGNYKTVWQTRWVGPVLGVRERSHSVAPAHGR</sequence>
<name>A0ABN0ZWM8_9ACTN</name>
<dbReference type="RefSeq" id="WP_346095058.1">
    <property type="nucleotide sequence ID" value="NZ_BAAABY010000020.1"/>
</dbReference>
<proteinExistence type="predicted"/>
<dbReference type="Proteomes" id="UP001500909">
    <property type="component" value="Unassembled WGS sequence"/>
</dbReference>